<dbReference type="PANTHER" id="PTHR33889:SF7">
    <property type="entry name" value="OS04G0681850 PROTEIN"/>
    <property type="match status" value="1"/>
</dbReference>
<dbReference type="InterPro" id="IPR009057">
    <property type="entry name" value="Homeodomain-like_sf"/>
</dbReference>
<evidence type="ECO:0000313" key="3">
    <source>
        <dbReference type="Proteomes" id="UP000018721"/>
    </source>
</evidence>
<evidence type="ECO:0000259" key="1">
    <source>
        <dbReference type="Pfam" id="PF24964"/>
    </source>
</evidence>
<organism evidence="2 3">
    <name type="scientific">Phytophthora nicotianae P1569</name>
    <dbReference type="NCBI Taxonomy" id="1317065"/>
    <lineage>
        <taxon>Eukaryota</taxon>
        <taxon>Sar</taxon>
        <taxon>Stramenopiles</taxon>
        <taxon>Oomycota</taxon>
        <taxon>Peronosporomycetes</taxon>
        <taxon>Peronosporales</taxon>
        <taxon>Peronosporaceae</taxon>
        <taxon>Phytophthora</taxon>
    </lineage>
</organism>
<dbReference type="HOGENOM" id="CLU_1222447_0_0_1"/>
<dbReference type="OrthoDB" id="113327at2759"/>
<evidence type="ECO:0000313" key="2">
    <source>
        <dbReference type="EMBL" id="ETI30330.1"/>
    </source>
</evidence>
<feature type="domain" description="DUF7769" evidence="1">
    <location>
        <begin position="9"/>
        <end position="58"/>
    </location>
</feature>
<reference evidence="2 3" key="1">
    <citation type="submission" date="2013-11" db="EMBL/GenBank/DDBJ databases">
        <title>The Genome Sequence of Phytophthora parasitica P1569.</title>
        <authorList>
            <consortium name="The Broad Institute Genomics Platform"/>
            <person name="Russ C."/>
            <person name="Tyler B."/>
            <person name="Panabieres F."/>
            <person name="Shan W."/>
            <person name="Tripathy S."/>
            <person name="Grunwald N."/>
            <person name="Machado M."/>
            <person name="Johnson C.S."/>
            <person name="Arredondo F."/>
            <person name="Hong C."/>
            <person name="Coffey M."/>
            <person name="Young S.K."/>
            <person name="Zeng Q."/>
            <person name="Gargeya S."/>
            <person name="Fitzgerald M."/>
            <person name="Abouelleil A."/>
            <person name="Alvarado L."/>
            <person name="Chapman S.B."/>
            <person name="Gainer-Dewar J."/>
            <person name="Goldberg J."/>
            <person name="Griggs A."/>
            <person name="Gujja S."/>
            <person name="Hansen M."/>
            <person name="Howarth C."/>
            <person name="Imamovic A."/>
            <person name="Ireland A."/>
            <person name="Larimer J."/>
            <person name="McCowan C."/>
            <person name="Murphy C."/>
            <person name="Pearson M."/>
            <person name="Poon T.W."/>
            <person name="Priest M."/>
            <person name="Roberts A."/>
            <person name="Saif S."/>
            <person name="Shea T."/>
            <person name="Sykes S."/>
            <person name="Wortman J."/>
            <person name="Nusbaum C."/>
            <person name="Birren B."/>
        </authorList>
    </citation>
    <scope>NUCLEOTIDE SEQUENCE [LARGE SCALE GENOMIC DNA]</scope>
    <source>
        <strain evidence="2 3">P1569</strain>
    </source>
</reference>
<sequence length="202" mass="22058">MPSSRTKELSDEDRSRVVSAVLSLSTDGTPARGALAFVAAEFDVDPSTISRIWSRARNAFLATGSYAAKSLKDNSGRPRKDYSAQIELLRDVDLLKRTTVRSSAAACGVPRSSLHRRIQEQQQTRNVNELIEAVEAAFWALPPSTINAAFLSLQTTMDKCIQENGGNNFKPVHMGKAHLEKEGRLPLSIQCSSRAAEVLSLS</sequence>
<gene>
    <name evidence="2" type="ORF">F443_22552</name>
</gene>
<proteinExistence type="predicted"/>
<dbReference type="InterPro" id="IPR056671">
    <property type="entry name" value="DUF7769"/>
</dbReference>
<dbReference type="Gene3D" id="3.30.420.10">
    <property type="entry name" value="Ribonuclease H-like superfamily/Ribonuclease H"/>
    <property type="match status" value="1"/>
</dbReference>
<comment type="caution">
    <text evidence="2">The sequence shown here is derived from an EMBL/GenBank/DDBJ whole genome shotgun (WGS) entry which is preliminary data.</text>
</comment>
<name>V9DTW5_PHYNI</name>
<dbReference type="InterPro" id="IPR036397">
    <property type="entry name" value="RNaseH_sf"/>
</dbReference>
<dbReference type="PANTHER" id="PTHR33889">
    <property type="entry name" value="OS04G0681850 PROTEIN"/>
    <property type="match status" value="1"/>
</dbReference>
<dbReference type="eggNOG" id="ENOG502T2BA">
    <property type="taxonomic scope" value="Eukaryota"/>
</dbReference>
<dbReference type="GO" id="GO:0003676">
    <property type="term" value="F:nucleic acid binding"/>
    <property type="evidence" value="ECO:0007669"/>
    <property type="project" value="InterPro"/>
</dbReference>
<accession>V9DTW5</accession>
<dbReference type="AlphaFoldDB" id="V9DTW5"/>
<dbReference type="Pfam" id="PF24964">
    <property type="entry name" value="DUF7769"/>
    <property type="match status" value="1"/>
</dbReference>
<dbReference type="EMBL" id="ANIZ01004178">
    <property type="protein sequence ID" value="ETI30330.1"/>
    <property type="molecule type" value="Genomic_DNA"/>
</dbReference>
<dbReference type="SUPFAM" id="SSF46689">
    <property type="entry name" value="Homeodomain-like"/>
    <property type="match status" value="1"/>
</dbReference>
<protein>
    <recommendedName>
        <fullName evidence="1">DUF7769 domain-containing protein</fullName>
    </recommendedName>
</protein>
<dbReference type="Proteomes" id="UP000018721">
    <property type="component" value="Unassembled WGS sequence"/>
</dbReference>
<keyword evidence="3" id="KW-1185">Reference proteome</keyword>